<keyword evidence="3" id="KW-1185">Reference proteome</keyword>
<protein>
    <submittedName>
        <fullName evidence="2">YggT family protein</fullName>
    </submittedName>
</protein>
<dbReference type="Proteomes" id="UP001321486">
    <property type="component" value="Chromosome"/>
</dbReference>
<dbReference type="Pfam" id="PF02325">
    <property type="entry name" value="CCB3_YggT"/>
    <property type="match status" value="1"/>
</dbReference>
<dbReference type="InterPro" id="IPR003425">
    <property type="entry name" value="CCB3/YggT"/>
</dbReference>
<evidence type="ECO:0000256" key="1">
    <source>
        <dbReference type="SAM" id="Phobius"/>
    </source>
</evidence>
<keyword evidence="1" id="KW-0472">Membrane</keyword>
<gene>
    <name evidence="2" type="ORF">GCM10025867_26890</name>
</gene>
<feature type="transmembrane region" description="Helical" evidence="1">
    <location>
        <begin position="73"/>
        <end position="96"/>
    </location>
</feature>
<feature type="transmembrane region" description="Helical" evidence="1">
    <location>
        <begin position="6"/>
        <end position="27"/>
    </location>
</feature>
<evidence type="ECO:0000313" key="2">
    <source>
        <dbReference type="EMBL" id="BDZ50448.1"/>
    </source>
</evidence>
<keyword evidence="1" id="KW-1133">Transmembrane helix</keyword>
<proteinExistence type="predicted"/>
<evidence type="ECO:0000313" key="3">
    <source>
        <dbReference type="Proteomes" id="UP001321486"/>
    </source>
</evidence>
<dbReference type="EMBL" id="AP027732">
    <property type="protein sequence ID" value="BDZ50448.1"/>
    <property type="molecule type" value="Genomic_DNA"/>
</dbReference>
<keyword evidence="1" id="KW-0812">Transmembrane</keyword>
<dbReference type="RefSeq" id="WP_286343467.1">
    <property type="nucleotide sequence ID" value="NZ_AP027732.1"/>
</dbReference>
<accession>A0ABN6Y372</accession>
<name>A0ABN6Y372_9MICO</name>
<organism evidence="2 3">
    <name type="scientific">Frondihabitans sucicola</name>
    <dbReference type="NCBI Taxonomy" id="1268041"/>
    <lineage>
        <taxon>Bacteria</taxon>
        <taxon>Bacillati</taxon>
        <taxon>Actinomycetota</taxon>
        <taxon>Actinomycetes</taxon>
        <taxon>Micrococcales</taxon>
        <taxon>Microbacteriaceae</taxon>
        <taxon>Frondihabitans</taxon>
    </lineage>
</organism>
<sequence>MIVHLVATIVYVALFIFFLLMWARFIFDLTQSVSRSYRPRGILLLLAEATYTTTDPPIKAIRRILPPIRLGSVALDFGWSIVMLVVVILMSVASALSRSAF</sequence>
<reference evidence="3" key="1">
    <citation type="journal article" date="2019" name="Int. J. Syst. Evol. Microbiol.">
        <title>The Global Catalogue of Microorganisms (GCM) 10K type strain sequencing project: providing services to taxonomists for standard genome sequencing and annotation.</title>
        <authorList>
            <consortium name="The Broad Institute Genomics Platform"/>
            <consortium name="The Broad Institute Genome Sequencing Center for Infectious Disease"/>
            <person name="Wu L."/>
            <person name="Ma J."/>
        </authorList>
    </citation>
    <scope>NUCLEOTIDE SEQUENCE [LARGE SCALE GENOMIC DNA]</scope>
    <source>
        <strain evidence="3">NBRC 108728</strain>
    </source>
</reference>